<feature type="transmembrane region" description="Helical" evidence="2">
    <location>
        <begin position="204"/>
        <end position="226"/>
    </location>
</feature>
<feature type="transmembrane region" description="Helical" evidence="2">
    <location>
        <begin position="403"/>
        <end position="426"/>
    </location>
</feature>
<name>A0A3P1T4W1_9ACTN</name>
<feature type="transmembrane region" description="Helical" evidence="2">
    <location>
        <begin position="307"/>
        <end position="325"/>
    </location>
</feature>
<evidence type="ECO:0000256" key="1">
    <source>
        <dbReference type="SAM" id="MobiDB-lite"/>
    </source>
</evidence>
<feature type="transmembrane region" description="Helical" evidence="2">
    <location>
        <begin position="361"/>
        <end position="383"/>
    </location>
</feature>
<feature type="region of interest" description="Disordered" evidence="1">
    <location>
        <begin position="1"/>
        <end position="46"/>
    </location>
</feature>
<dbReference type="EMBL" id="RQZG01000010">
    <property type="protein sequence ID" value="RRD04557.1"/>
    <property type="molecule type" value="Genomic_DNA"/>
</dbReference>
<feature type="transmembrane region" description="Helical" evidence="2">
    <location>
        <begin position="61"/>
        <end position="81"/>
    </location>
</feature>
<dbReference type="PANTHER" id="PTHR41771:SF1">
    <property type="entry name" value="MEMBRANE PROTEIN"/>
    <property type="match status" value="1"/>
</dbReference>
<dbReference type="OrthoDB" id="5846312at2"/>
<evidence type="ECO:0000313" key="4">
    <source>
        <dbReference type="Proteomes" id="UP000280819"/>
    </source>
</evidence>
<accession>A0A3P1T4W1</accession>
<evidence type="ECO:0000313" key="3">
    <source>
        <dbReference type="EMBL" id="RRD04557.1"/>
    </source>
</evidence>
<dbReference type="PANTHER" id="PTHR41771">
    <property type="entry name" value="MEMBRANE PROTEIN-RELATED"/>
    <property type="match status" value="1"/>
</dbReference>
<feature type="transmembrane region" description="Helical" evidence="2">
    <location>
        <begin position="232"/>
        <end position="250"/>
    </location>
</feature>
<organism evidence="3 4">
    <name type="scientific">Arachnia propionica</name>
    <dbReference type="NCBI Taxonomy" id="1750"/>
    <lineage>
        <taxon>Bacteria</taxon>
        <taxon>Bacillati</taxon>
        <taxon>Actinomycetota</taxon>
        <taxon>Actinomycetes</taxon>
        <taxon>Propionibacteriales</taxon>
        <taxon>Propionibacteriaceae</taxon>
        <taxon>Arachnia</taxon>
    </lineage>
</organism>
<keyword evidence="2" id="KW-1133">Transmembrane helix</keyword>
<keyword evidence="2" id="KW-0472">Membrane</keyword>
<feature type="compositionally biased region" description="Polar residues" evidence="1">
    <location>
        <begin position="1"/>
        <end position="11"/>
    </location>
</feature>
<reference evidence="3 4" key="1">
    <citation type="submission" date="2018-11" db="EMBL/GenBank/DDBJ databases">
        <title>Genomes From Bacteria Associated with the Canine Oral Cavity: a Test Case for Automated Genome-Based Taxonomic Assignment.</title>
        <authorList>
            <person name="Coil D.A."/>
            <person name="Jospin G."/>
            <person name="Darling A.E."/>
            <person name="Wallis C."/>
            <person name="Davis I.J."/>
            <person name="Harris S."/>
            <person name="Eisen J.A."/>
            <person name="Holcombe L.J."/>
            <person name="O'Flynn C."/>
        </authorList>
    </citation>
    <scope>NUCLEOTIDE SEQUENCE [LARGE SCALE GENOMIC DNA]</scope>
    <source>
        <strain evidence="3 4">OH887_COT-365</strain>
    </source>
</reference>
<evidence type="ECO:0000256" key="2">
    <source>
        <dbReference type="SAM" id="Phobius"/>
    </source>
</evidence>
<comment type="caution">
    <text evidence="3">The sequence shown here is derived from an EMBL/GenBank/DDBJ whole genome shotgun (WGS) entry which is preliminary data.</text>
</comment>
<dbReference type="Proteomes" id="UP000280819">
    <property type="component" value="Unassembled WGS sequence"/>
</dbReference>
<keyword evidence="2" id="KW-0812">Transmembrane</keyword>
<protein>
    <submittedName>
        <fullName evidence="3">YibE/F family protein</fullName>
    </submittedName>
</protein>
<dbReference type="InterPro" id="IPR012507">
    <property type="entry name" value="YibE_F"/>
</dbReference>
<feature type="transmembrane region" description="Helical" evidence="2">
    <location>
        <begin position="181"/>
        <end position="199"/>
    </location>
</feature>
<dbReference type="AlphaFoldDB" id="A0A3P1T4W1"/>
<gene>
    <name evidence="3" type="ORF">EII34_09630</name>
</gene>
<dbReference type="Pfam" id="PF07907">
    <property type="entry name" value="YibE_F"/>
    <property type="match status" value="1"/>
</dbReference>
<feature type="transmembrane region" description="Helical" evidence="2">
    <location>
        <begin position="262"/>
        <end position="287"/>
    </location>
</feature>
<proteinExistence type="predicted"/>
<sequence>MGASSPRSSLGRNRRGQWHHHGDENHFEPDDEVSSSGMGAGHSHNHEDLDHVEVGARARTVLVVFLAVIGVLAVAGMIWLWPSGKELSTHIDRIPDAPNFSYQQGRITEVVEGCGNTNPSRVTCATATVELTSGPEAGQQVSVQLEGPPAQAGLRAGDDITVGRIAAEAGPLYHYTDASRLPFIIALAVLFIAVVAAVARWKGLFALLGLGFAGAVLIGFMLPALLAGKPGIAVALVGGTAIMFVVLYVAHGVSIRTSTALAGTLLGVAITTGLGALSVELARLSGFAEESDFDLASIATVLDFRELLMVAIIIGGLGVLNDVTITQSSAVWELRAAAPTMSRRKLFAAGMRIGRDHIASTIYTIVFAYAGSTLAVLLMLYYSTEPALLLINKEMFSSEIVRTLGSAIGLILSVPITTGIAALTVAGPKPDEEPAKHAAPA</sequence>